<dbReference type="InterPro" id="IPR036881">
    <property type="entry name" value="Glyco_hydro_3_C_sf"/>
</dbReference>
<comment type="similarity">
    <text evidence="4">Belongs to the glycosyl hydrolase 3 family.</text>
</comment>
<dbReference type="SMART" id="SM01217">
    <property type="entry name" value="Fn3_like"/>
    <property type="match status" value="1"/>
</dbReference>
<evidence type="ECO:0000256" key="18">
    <source>
        <dbReference type="ARBA" id="ARBA00041808"/>
    </source>
</evidence>
<dbReference type="GO" id="GO:0008422">
    <property type="term" value="F:beta-glucosidase activity"/>
    <property type="evidence" value="ECO:0007669"/>
    <property type="project" value="UniProtKB-EC"/>
</dbReference>
<dbReference type="GO" id="GO:0030245">
    <property type="term" value="P:cellulose catabolic process"/>
    <property type="evidence" value="ECO:0007669"/>
    <property type="project" value="UniProtKB-KW"/>
</dbReference>
<comment type="catalytic activity">
    <reaction evidence="1">
        <text>Hydrolysis of terminal, non-reducing beta-D-glucosyl residues with release of beta-D-glucose.</text>
        <dbReference type="EC" id="3.2.1.21"/>
    </reaction>
</comment>
<comment type="caution">
    <text evidence="25">The sequence shown here is derived from an EMBL/GenBank/DDBJ whole genome shotgun (WGS) entry which is preliminary data.</text>
</comment>
<protein>
    <recommendedName>
        <fullName evidence="19">Beta-glucosidase cel3A</fullName>
        <ecNumber evidence="5">3.2.1.21</ecNumber>
    </recommendedName>
    <alternativeName>
        <fullName evidence="16">Beta-D-glucoside glucohydrolase G</fullName>
    </alternativeName>
    <alternativeName>
        <fullName evidence="20">Beta-D-glucoside glucohydrolase cel3A</fullName>
    </alternativeName>
    <alternativeName>
        <fullName evidence="17">Cellobiase G</fullName>
    </alternativeName>
    <alternativeName>
        <fullName evidence="22">Cellobiase cel3A</fullName>
    </alternativeName>
    <alternativeName>
        <fullName evidence="18">Gentiobiase G</fullName>
    </alternativeName>
    <alternativeName>
        <fullName evidence="21">Gentiobiase cel3A</fullName>
    </alternativeName>
    <alternativeName>
        <fullName evidence="15">Probable beta-glucosidase G</fullName>
    </alternativeName>
</protein>
<reference evidence="25 26" key="1">
    <citation type="journal article" date="2019" name="Microbiol. Resour. Announc.">
        <title>High-quality draft genome sequence of Fusarium oxysporum f. sp. cubense strain 160527, a causal agent of Panama disease.</title>
        <authorList>
            <person name="Asai S."/>
            <person name="Ayukawa Y."/>
            <person name="Gan P."/>
            <person name="Masuda S."/>
            <person name="Komatsu K."/>
            <person name="Shirasu K."/>
            <person name="Arie T."/>
        </authorList>
    </citation>
    <scope>NUCLEOTIDE SEQUENCE [LARGE SCALE GENOMIC DNA]</scope>
    <source>
        <strain evidence="25 26">160527</strain>
    </source>
</reference>
<organism evidence="25 26">
    <name type="scientific">Fusarium oxysporum f. sp. cubense</name>
    <dbReference type="NCBI Taxonomy" id="61366"/>
    <lineage>
        <taxon>Eukaryota</taxon>
        <taxon>Fungi</taxon>
        <taxon>Dikarya</taxon>
        <taxon>Ascomycota</taxon>
        <taxon>Pezizomycotina</taxon>
        <taxon>Sordariomycetes</taxon>
        <taxon>Hypocreomycetidae</taxon>
        <taxon>Hypocreales</taxon>
        <taxon>Nectriaceae</taxon>
        <taxon>Fusarium</taxon>
        <taxon>Fusarium oxysporum species complex</taxon>
    </lineage>
</organism>
<evidence type="ECO:0000256" key="13">
    <source>
        <dbReference type="ARBA" id="ARBA00023326"/>
    </source>
</evidence>
<evidence type="ECO:0000259" key="24">
    <source>
        <dbReference type="SMART" id="SM01217"/>
    </source>
</evidence>
<dbReference type="InterPro" id="IPR036962">
    <property type="entry name" value="Glyco_hydro_3_N_sf"/>
</dbReference>
<keyword evidence="6" id="KW-0964">Secreted</keyword>
<evidence type="ECO:0000256" key="22">
    <source>
        <dbReference type="ARBA" id="ARBA00083611"/>
    </source>
</evidence>
<evidence type="ECO:0000256" key="5">
    <source>
        <dbReference type="ARBA" id="ARBA00012744"/>
    </source>
</evidence>
<dbReference type="SUPFAM" id="SSF52279">
    <property type="entry name" value="Beta-D-glucan exohydrolase, C-terminal domain"/>
    <property type="match status" value="1"/>
</dbReference>
<dbReference type="Pfam" id="PF00933">
    <property type="entry name" value="Glyco_hydro_3"/>
    <property type="match status" value="1"/>
</dbReference>
<evidence type="ECO:0000256" key="14">
    <source>
        <dbReference type="ARBA" id="ARBA00024983"/>
    </source>
</evidence>
<evidence type="ECO:0000313" key="26">
    <source>
        <dbReference type="Proteomes" id="UP000320707"/>
    </source>
</evidence>
<dbReference type="Gene3D" id="3.40.50.1700">
    <property type="entry name" value="Glycoside hydrolase family 3 C-terminal domain"/>
    <property type="match status" value="1"/>
</dbReference>
<proteinExistence type="inferred from homology"/>
<evidence type="ECO:0000256" key="11">
    <source>
        <dbReference type="ARBA" id="ARBA00023277"/>
    </source>
</evidence>
<keyword evidence="10" id="KW-0325">Glycoprotein</keyword>
<dbReference type="EC" id="3.2.1.21" evidence="5"/>
<dbReference type="PANTHER" id="PTHR42715:SF12">
    <property type="entry name" value="BETA-GLUCOSIDASE G-RELATED"/>
    <property type="match status" value="1"/>
</dbReference>
<evidence type="ECO:0000256" key="4">
    <source>
        <dbReference type="ARBA" id="ARBA00005336"/>
    </source>
</evidence>
<dbReference type="InterPro" id="IPR013783">
    <property type="entry name" value="Ig-like_fold"/>
</dbReference>
<feature type="signal peptide" evidence="23">
    <location>
        <begin position="1"/>
        <end position="16"/>
    </location>
</feature>
<dbReference type="GO" id="GO:0005576">
    <property type="term" value="C:extracellular region"/>
    <property type="evidence" value="ECO:0007669"/>
    <property type="project" value="UniProtKB-SubCell"/>
</dbReference>
<evidence type="ECO:0000256" key="16">
    <source>
        <dbReference type="ARBA" id="ARBA00041276"/>
    </source>
</evidence>
<dbReference type="InterPro" id="IPR002772">
    <property type="entry name" value="Glyco_hydro_3_C"/>
</dbReference>
<dbReference type="AlphaFoldDB" id="A0A559LLU0"/>
<dbReference type="InterPro" id="IPR050288">
    <property type="entry name" value="Cellulose_deg_GH3"/>
</dbReference>
<dbReference type="PANTHER" id="PTHR42715">
    <property type="entry name" value="BETA-GLUCOSIDASE"/>
    <property type="match status" value="1"/>
</dbReference>
<dbReference type="Gene3D" id="3.20.20.300">
    <property type="entry name" value="Glycoside hydrolase, family 3, N-terminal domain"/>
    <property type="match status" value="1"/>
</dbReference>
<dbReference type="PRINTS" id="PR00133">
    <property type="entry name" value="GLHYDRLASE3"/>
</dbReference>
<evidence type="ECO:0000256" key="21">
    <source>
        <dbReference type="ARBA" id="ARBA00083231"/>
    </source>
</evidence>
<dbReference type="InterPro" id="IPR017853">
    <property type="entry name" value="GH"/>
</dbReference>
<evidence type="ECO:0000256" key="15">
    <source>
        <dbReference type="ARBA" id="ARBA00039579"/>
    </source>
</evidence>
<evidence type="ECO:0000256" key="19">
    <source>
        <dbReference type="ARBA" id="ARBA00070030"/>
    </source>
</evidence>
<dbReference type="Pfam" id="PF14310">
    <property type="entry name" value="Fn3-like"/>
    <property type="match status" value="1"/>
</dbReference>
<dbReference type="InterPro" id="IPR026891">
    <property type="entry name" value="Fn3-like"/>
</dbReference>
<feature type="domain" description="Fibronectin type III-like" evidence="24">
    <location>
        <begin position="735"/>
        <end position="805"/>
    </location>
</feature>
<evidence type="ECO:0000256" key="23">
    <source>
        <dbReference type="SAM" id="SignalP"/>
    </source>
</evidence>
<evidence type="ECO:0000256" key="6">
    <source>
        <dbReference type="ARBA" id="ARBA00022525"/>
    </source>
</evidence>
<dbReference type="Proteomes" id="UP000320707">
    <property type="component" value="Unassembled WGS sequence"/>
</dbReference>
<evidence type="ECO:0000256" key="17">
    <source>
        <dbReference type="ARBA" id="ARBA00041601"/>
    </source>
</evidence>
<evidence type="ECO:0000256" key="3">
    <source>
        <dbReference type="ARBA" id="ARBA00004987"/>
    </source>
</evidence>
<evidence type="ECO:0000256" key="8">
    <source>
        <dbReference type="ARBA" id="ARBA00022801"/>
    </source>
</evidence>
<evidence type="ECO:0000256" key="9">
    <source>
        <dbReference type="ARBA" id="ARBA00023001"/>
    </source>
</evidence>
<comment type="function">
    <text evidence="14">Beta-glucosidases are one of a number of cellulolytic enzymes involved in the degradation of cellulosic biomass. Catalyzes the last step releasing glucose from the inhibitory cellobiose.</text>
</comment>
<evidence type="ECO:0000256" key="20">
    <source>
        <dbReference type="ARBA" id="ARBA00078013"/>
    </source>
</evidence>
<gene>
    <name evidence="25" type="primary">bglG-3</name>
    <name evidence="25" type="ORF">Focb16_v005375</name>
</gene>
<evidence type="ECO:0000256" key="2">
    <source>
        <dbReference type="ARBA" id="ARBA00004613"/>
    </source>
</evidence>
<evidence type="ECO:0000256" key="12">
    <source>
        <dbReference type="ARBA" id="ARBA00023295"/>
    </source>
</evidence>
<sequence>MTSLILSGLLLAPVAAQVYMGQERDPNAFTWVQPLNTTILGQYGHSEPVYPSPHTSGAGWKEAYDKARDFVAELTLEEKSDMVTGVPGPCIGNIYPIPRLNFSGLCLHDGPVAIRAVDYSSTFPSGVTVAASWDKALMYERYLAMGREFRGKGAHVALAPSVGPLGRVVFGGRNWEGFSPDPYLSGVAMELGIRGIQDAGVQAVAKHWLANEQETARNPIYRPDGTVQFEALSSNLDDRTTHELYMWPFANAVHANAAAVMCSYQRINGSYACQNSKILNGLMKKELGFQGYIMSDWYAVHSGVASVEAGLDMDMPGTPRVNKTRLPDLGHGRMSSFFGGNITIGVNNGTMSEARLNDMIERIMSPYFHLHQDQDFPTVDSSSVYLNTFSQRNTWFNDEIWDIDYNEGPRNVRADHPEIIRRHAAESTVLLKNINNALPLKSPRYLGIFGNGVGEMQNGPLNRFGANESLEYGTYAVGGGSGAARLSYLVTPLEALHAKAREDGTLAEAWLNNTMISTSNVSSLWSWRGPDACLVFLKGWAREVVDREFLDLDYNGNGIVESVARQCNNTIVITHSAGSNNLPFADHPNVTGILLAHYPGEQAGNSIVDVLYGKVNPSGRLPYTVAYNESDWNAPLVTNIQTNGTEDWQSWFDEGLEIDYRYFDAHNISVRYPFGFGLSYTTFGLSDINIKASRDNITSTPESAETIPGGNPNLWKILYTVEAVVRNTGSVAGSAVPQLYVSFPDSVPDTPPQQLRGFEKIQLGAGESRMAKFELMRRDISFWDIVTQQWVIPEGEFTVSVGFSSRDLIESATVNPINGSG</sequence>
<name>A0A559LLU0_FUSOC</name>
<keyword evidence="7 23" id="KW-0732">Signal</keyword>
<keyword evidence="12" id="KW-0326">Glycosidase</keyword>
<dbReference type="FunFam" id="3.20.20.300:FF:000002">
    <property type="entry name" value="Probable beta-glucosidase"/>
    <property type="match status" value="1"/>
</dbReference>
<evidence type="ECO:0000313" key="25">
    <source>
        <dbReference type="EMBL" id="TVY75246.1"/>
    </source>
</evidence>
<evidence type="ECO:0000256" key="10">
    <source>
        <dbReference type="ARBA" id="ARBA00023180"/>
    </source>
</evidence>
<dbReference type="SUPFAM" id="SSF51445">
    <property type="entry name" value="(Trans)glycosidases"/>
    <property type="match status" value="1"/>
</dbReference>
<evidence type="ECO:0000256" key="7">
    <source>
        <dbReference type="ARBA" id="ARBA00022729"/>
    </source>
</evidence>
<keyword evidence="9" id="KW-0136">Cellulose degradation</keyword>
<dbReference type="Pfam" id="PF01915">
    <property type="entry name" value="Glyco_hydro_3_C"/>
    <property type="match status" value="1"/>
</dbReference>
<dbReference type="FunFam" id="2.60.40.10:FF:000757">
    <property type="entry name" value="Beta-glucosidase G"/>
    <property type="match status" value="1"/>
</dbReference>
<accession>A0A559LLU0</accession>
<keyword evidence="11" id="KW-0119">Carbohydrate metabolism</keyword>
<dbReference type="EMBL" id="SRMI01000003">
    <property type="protein sequence ID" value="TVY75246.1"/>
    <property type="molecule type" value="Genomic_DNA"/>
</dbReference>
<keyword evidence="8" id="KW-0378">Hydrolase</keyword>
<evidence type="ECO:0000256" key="1">
    <source>
        <dbReference type="ARBA" id="ARBA00000448"/>
    </source>
</evidence>
<keyword evidence="13" id="KW-0624">Polysaccharide degradation</keyword>
<dbReference type="Gene3D" id="2.60.40.10">
    <property type="entry name" value="Immunoglobulins"/>
    <property type="match status" value="1"/>
</dbReference>
<dbReference type="InterPro" id="IPR001764">
    <property type="entry name" value="Glyco_hydro_3_N"/>
</dbReference>
<comment type="subcellular location">
    <subcellularLocation>
        <location evidence="2">Secreted</location>
    </subcellularLocation>
</comment>
<feature type="chain" id="PRO_5022242568" description="Beta-glucosidase cel3A" evidence="23">
    <location>
        <begin position="17"/>
        <end position="821"/>
    </location>
</feature>
<comment type="pathway">
    <text evidence="3">Glycan metabolism; cellulose degradation.</text>
</comment>